<evidence type="ECO:0000256" key="1">
    <source>
        <dbReference type="ARBA" id="ARBA00022448"/>
    </source>
</evidence>
<keyword evidence="4" id="KW-0249">Electron transport</keyword>
<comment type="caution">
    <text evidence="8">The sequence shown here is derived from an EMBL/GenBank/DDBJ whole genome shotgun (WGS) entry which is preliminary data.</text>
</comment>
<evidence type="ECO:0000256" key="5">
    <source>
        <dbReference type="ARBA" id="ARBA00023004"/>
    </source>
</evidence>
<dbReference type="CDD" id="cd10549">
    <property type="entry name" value="MtMvhB_like"/>
    <property type="match status" value="1"/>
</dbReference>
<gene>
    <name evidence="8" type="ORF">C4520_09720</name>
</gene>
<reference evidence="8 9" key="1">
    <citation type="journal article" date="2017" name="ISME J.">
        <title>Energy and carbon metabolisms in a deep terrestrial subsurface fluid microbial community.</title>
        <authorList>
            <person name="Momper L."/>
            <person name="Jungbluth S.P."/>
            <person name="Lee M.D."/>
            <person name="Amend J.P."/>
        </authorList>
    </citation>
    <scope>NUCLEOTIDE SEQUENCE [LARGE SCALE GENOMIC DNA]</scope>
    <source>
        <strain evidence="8">SURF_5</strain>
    </source>
</reference>
<name>A0A3A4NM43_ABYX5</name>
<evidence type="ECO:0000256" key="2">
    <source>
        <dbReference type="ARBA" id="ARBA00022485"/>
    </source>
</evidence>
<dbReference type="GO" id="GO:0046872">
    <property type="term" value="F:metal ion binding"/>
    <property type="evidence" value="ECO:0007669"/>
    <property type="project" value="UniProtKB-KW"/>
</dbReference>
<evidence type="ECO:0000256" key="6">
    <source>
        <dbReference type="ARBA" id="ARBA00023014"/>
    </source>
</evidence>
<dbReference type="PROSITE" id="PS00198">
    <property type="entry name" value="4FE4S_FER_1"/>
    <property type="match status" value="2"/>
</dbReference>
<keyword evidence="2" id="KW-0004">4Fe-4S</keyword>
<evidence type="ECO:0000313" key="8">
    <source>
        <dbReference type="EMBL" id="RJP21557.1"/>
    </source>
</evidence>
<feature type="domain" description="4Fe-4S ferredoxin-type" evidence="7">
    <location>
        <begin position="151"/>
        <end position="180"/>
    </location>
</feature>
<dbReference type="PANTHER" id="PTHR42859">
    <property type="entry name" value="OXIDOREDUCTASE"/>
    <property type="match status" value="1"/>
</dbReference>
<dbReference type="GO" id="GO:0051539">
    <property type="term" value="F:4 iron, 4 sulfur cluster binding"/>
    <property type="evidence" value="ECO:0007669"/>
    <property type="project" value="UniProtKB-KW"/>
</dbReference>
<feature type="domain" description="4Fe-4S ferredoxin-type" evidence="7">
    <location>
        <begin position="84"/>
        <end position="113"/>
    </location>
</feature>
<feature type="domain" description="4Fe-4S ferredoxin-type" evidence="7">
    <location>
        <begin position="181"/>
        <end position="210"/>
    </location>
</feature>
<dbReference type="AlphaFoldDB" id="A0A3A4NM43"/>
<dbReference type="PROSITE" id="PS51379">
    <property type="entry name" value="4FE4S_FER_2"/>
    <property type="match status" value="4"/>
</dbReference>
<evidence type="ECO:0000259" key="7">
    <source>
        <dbReference type="PROSITE" id="PS51379"/>
    </source>
</evidence>
<dbReference type="InterPro" id="IPR017900">
    <property type="entry name" value="4Fe4S_Fe_S_CS"/>
</dbReference>
<keyword evidence="3" id="KW-0479">Metal-binding</keyword>
<protein>
    <submittedName>
        <fullName evidence="8">4Fe-4S dicluster domain-containing protein</fullName>
    </submittedName>
</protein>
<dbReference type="SUPFAM" id="SSF54862">
    <property type="entry name" value="4Fe-4S ferredoxins"/>
    <property type="match status" value="2"/>
</dbReference>
<dbReference type="EMBL" id="QZKU01000067">
    <property type="protein sequence ID" value="RJP21557.1"/>
    <property type="molecule type" value="Genomic_DNA"/>
</dbReference>
<dbReference type="InterPro" id="IPR017896">
    <property type="entry name" value="4Fe4S_Fe-S-bd"/>
</dbReference>
<keyword evidence="1" id="KW-0813">Transport</keyword>
<evidence type="ECO:0000256" key="3">
    <source>
        <dbReference type="ARBA" id="ARBA00022723"/>
    </source>
</evidence>
<accession>A0A3A4NM43</accession>
<proteinExistence type="predicted"/>
<dbReference type="Pfam" id="PF14697">
    <property type="entry name" value="Fer4_21"/>
    <property type="match status" value="1"/>
</dbReference>
<sequence>MAGMTVVRPKLCTACKTCELQCALAHSKSKNLYAAIYEKPLPEGRVTLKKAKRVVVPILCSHCENPPCVAACPEHALYKDDRSAPTLLDESKCTGCGLCIEACPVGALQMDRAGKIVLKCDQCVERQKEGLLPACVTGCPTGALEWHTSRIQYKIDPELCKACGSCIKVCRADAITGAKKTPHVINSEKCIKCGNCFTECPFDAIAVVDL</sequence>
<dbReference type="PANTHER" id="PTHR42859:SF10">
    <property type="entry name" value="DIMETHYLSULFOXIDE REDUCTASE CHAIN B"/>
    <property type="match status" value="1"/>
</dbReference>
<dbReference type="Pfam" id="PF13247">
    <property type="entry name" value="Fer4_11"/>
    <property type="match status" value="1"/>
</dbReference>
<dbReference type="InterPro" id="IPR050294">
    <property type="entry name" value="RnfB_subfamily"/>
</dbReference>
<keyword evidence="6" id="KW-0411">Iron-sulfur</keyword>
<evidence type="ECO:0000313" key="9">
    <source>
        <dbReference type="Proteomes" id="UP000265882"/>
    </source>
</evidence>
<keyword evidence="5" id="KW-0408">Iron</keyword>
<evidence type="ECO:0000256" key="4">
    <source>
        <dbReference type="ARBA" id="ARBA00022982"/>
    </source>
</evidence>
<organism evidence="8 9">
    <name type="scientific">Abyssobacteria bacterium (strain SURF_5)</name>
    <dbReference type="NCBI Taxonomy" id="2093360"/>
    <lineage>
        <taxon>Bacteria</taxon>
        <taxon>Pseudomonadati</taxon>
        <taxon>Candidatus Hydrogenedentota</taxon>
        <taxon>Candidatus Abyssobacteria</taxon>
    </lineage>
</organism>
<feature type="domain" description="4Fe-4S ferredoxin-type" evidence="7">
    <location>
        <begin position="51"/>
        <end position="82"/>
    </location>
</feature>
<dbReference type="Proteomes" id="UP000265882">
    <property type="component" value="Unassembled WGS sequence"/>
</dbReference>
<dbReference type="Gene3D" id="3.30.70.20">
    <property type="match status" value="4"/>
</dbReference>